<comment type="caution">
    <text evidence="1">The sequence shown here is derived from an EMBL/GenBank/DDBJ whole genome shotgun (WGS) entry which is preliminary data.</text>
</comment>
<evidence type="ECO:0000313" key="2">
    <source>
        <dbReference type="Proteomes" id="UP000460318"/>
    </source>
</evidence>
<sequence>MNDILYAKANFTEFSLRTHEEQLEDDYMAEHVEEAFELLCPKCNENLTKQEYQNNKLSQTQDGRKVKCLGIRYRSRSMTGDQIVIYSMEHKRCSLK</sequence>
<dbReference type="EMBL" id="WUBI01000002">
    <property type="protein sequence ID" value="MWV44922.1"/>
    <property type="molecule type" value="Genomic_DNA"/>
</dbReference>
<name>A0A7X3IJ51_9BACL</name>
<reference evidence="1 2" key="1">
    <citation type="submission" date="2019-12" db="EMBL/GenBank/DDBJ databases">
        <title>Paenibacillus sp. nov., an endophytic bacterium isolated from the stem of Dendrobium.</title>
        <authorList>
            <person name="Zhao R."/>
        </authorList>
    </citation>
    <scope>NUCLEOTIDE SEQUENCE [LARGE SCALE GENOMIC DNA]</scope>
    <source>
        <strain evidence="1 2">HJL G12</strain>
    </source>
</reference>
<proteinExistence type="predicted"/>
<dbReference type="AlphaFoldDB" id="A0A7X3IJ51"/>
<organism evidence="1 2">
    <name type="scientific">Paenibacillus dendrobii</name>
    <dbReference type="NCBI Taxonomy" id="2691084"/>
    <lineage>
        <taxon>Bacteria</taxon>
        <taxon>Bacillati</taxon>
        <taxon>Bacillota</taxon>
        <taxon>Bacilli</taxon>
        <taxon>Bacillales</taxon>
        <taxon>Paenibacillaceae</taxon>
        <taxon>Paenibacillus</taxon>
    </lineage>
</organism>
<accession>A0A7X3IJ51</accession>
<evidence type="ECO:0000313" key="1">
    <source>
        <dbReference type="EMBL" id="MWV44922.1"/>
    </source>
</evidence>
<dbReference type="Proteomes" id="UP000460318">
    <property type="component" value="Unassembled WGS sequence"/>
</dbReference>
<protein>
    <submittedName>
        <fullName evidence="1">Uncharacterized protein</fullName>
    </submittedName>
</protein>
<keyword evidence="2" id="KW-1185">Reference proteome</keyword>
<gene>
    <name evidence="1" type="ORF">GRF59_14970</name>
</gene>